<dbReference type="VEuPathDB" id="FungiDB:AeMF1_016164"/>
<dbReference type="AlphaFoldDB" id="A0A6G0XGL7"/>
<dbReference type="InterPro" id="IPR002562">
    <property type="entry name" value="3'-5'_exonuclease_dom"/>
</dbReference>
<evidence type="ECO:0000259" key="2">
    <source>
        <dbReference type="SMART" id="SM00474"/>
    </source>
</evidence>
<reference evidence="3 4" key="1">
    <citation type="submission" date="2019-07" db="EMBL/GenBank/DDBJ databases">
        <title>Genomics analysis of Aphanomyces spp. identifies a new class of oomycete effector associated with host adaptation.</title>
        <authorList>
            <person name="Gaulin E."/>
        </authorList>
    </citation>
    <scope>NUCLEOTIDE SEQUENCE [LARGE SCALE GENOMIC DNA]</scope>
    <source>
        <strain evidence="3 4">ATCC 201684</strain>
    </source>
</reference>
<name>A0A6G0XGL7_9STRA</name>
<dbReference type="InterPro" id="IPR036397">
    <property type="entry name" value="RNaseH_sf"/>
</dbReference>
<feature type="domain" description="3'-5' exonuclease" evidence="2">
    <location>
        <begin position="865"/>
        <end position="1046"/>
    </location>
</feature>
<feature type="repeat" description="PPR" evidence="1">
    <location>
        <begin position="108"/>
        <end position="142"/>
    </location>
</feature>
<comment type="caution">
    <text evidence="3">The sequence shown here is derived from an EMBL/GenBank/DDBJ whole genome shotgun (WGS) entry which is preliminary data.</text>
</comment>
<gene>
    <name evidence="3" type="ORF">Ae201684_004955</name>
</gene>
<dbReference type="Pfam" id="PF01535">
    <property type="entry name" value="PPR"/>
    <property type="match status" value="1"/>
</dbReference>
<keyword evidence="4" id="KW-1185">Reference proteome</keyword>
<dbReference type="Pfam" id="PF13041">
    <property type="entry name" value="PPR_2"/>
    <property type="match status" value="1"/>
</dbReference>
<dbReference type="PANTHER" id="PTHR47765:SF2">
    <property type="entry name" value="EXONUCLEASE MUT-7 HOMOLOG"/>
    <property type="match status" value="1"/>
</dbReference>
<dbReference type="Pfam" id="PF01612">
    <property type="entry name" value="DNA_pol_A_exo1"/>
    <property type="match status" value="1"/>
</dbReference>
<evidence type="ECO:0000256" key="1">
    <source>
        <dbReference type="PROSITE-ProRule" id="PRU00708"/>
    </source>
</evidence>
<sequence length="1055" mass="119434">MSHRWEDDEVTRDIVAALQDGTTTVETRVLLKPIFRWAKREPEKAHDYVRWLLVLYTHGDPSRNISVQPTLQADYAINTLITASQRCGKGFEAERAFNFLPEFEFVPDVFAYTALIDVLGRCGQADMALQRYQEMLRSSVEPNIVTFTTVLRVLGMSTTVNARYSLEVLDRAKSQGAVDPSLYTEALDMCAKRLDFDLATEILRLRRDDGITELLVERTIYAMARALRKTSFEIVDKWLDEGLIHAGDKDAWTFKNRADHQSADGKSSTVGLLSYETPSSVRQSVIEQDIQKLMERTTRNVWPTRMDFETLIHQCRKRKWKEEVGLVFDAMRQVSTDGWHHGGLSLPPQPSVAPMPSTYLALIDAYICCGAPDLTWQMYLEMDAVGIPRTQSIVRKYVRGCYLSIKDKLDAANPEEWHLREVVDLALRDGIPFTSRMATSVLRMYGNNHVDGLVMLATLESRDLPNRKLYDELVQACVYANNIPGAIGVWEAFQSSEDAAITTATFERVMLLSCLHQPRLEAALSLLQEHQAARRLVAIPAYVSILREFYVKYTTNGEMNASGLNKSLKVLYERRTLFEEIEDQASILTSLTNSPDIAATTCGLAWSASLHKQLPCAPIMFAQHVHERFTIVRDKQAKTEAETATQAALRLTSDPLLFVLDAILSLPQLDVSLRVQAKFAKQLFALIDDDARVPAAHHVTHCFIHLDSMSMYLVQELEAIFNLVDADADRVAEFCARSCLADHHPEKTLNFVTARPAFFNPSTIELLVPALAEAYAQGVSITLRYVRQSLTYPDTQHVPLSFTRHLAELLDEFPNIDLRPLIREFNLQKEFAHVNLVAAIVPRTFSVPKVDPSIVYWSIPIPRDCIIFVDSPATIELAQRILLASEAVGWDVEWRPDFLSPTEKTKCSIIQLACATHVFICDVLHHMSDAMQSLLETLVLSPSPWKVTFGLKGDMEKMRYSFPDMSCFESVDEWENVVDVQQLMKKNKITPGLTKCCEQLLHLPVNKSQQMSDWEVRPLTEEQIIYAATDAYVLLELVKKLHPPQMRLKSAIAMS</sequence>
<dbReference type="Proteomes" id="UP000481153">
    <property type="component" value="Unassembled WGS sequence"/>
</dbReference>
<dbReference type="GO" id="GO:0006139">
    <property type="term" value="P:nucleobase-containing compound metabolic process"/>
    <property type="evidence" value="ECO:0007669"/>
    <property type="project" value="InterPro"/>
</dbReference>
<evidence type="ECO:0000313" key="4">
    <source>
        <dbReference type="Proteomes" id="UP000481153"/>
    </source>
</evidence>
<dbReference type="GO" id="GO:0003676">
    <property type="term" value="F:nucleic acid binding"/>
    <property type="evidence" value="ECO:0007669"/>
    <property type="project" value="InterPro"/>
</dbReference>
<organism evidence="3 4">
    <name type="scientific">Aphanomyces euteiches</name>
    <dbReference type="NCBI Taxonomy" id="100861"/>
    <lineage>
        <taxon>Eukaryota</taxon>
        <taxon>Sar</taxon>
        <taxon>Stramenopiles</taxon>
        <taxon>Oomycota</taxon>
        <taxon>Saprolegniomycetes</taxon>
        <taxon>Saprolegniales</taxon>
        <taxon>Verrucalvaceae</taxon>
        <taxon>Aphanomyces</taxon>
    </lineage>
</organism>
<dbReference type="SUPFAM" id="SSF53098">
    <property type="entry name" value="Ribonuclease H-like"/>
    <property type="match status" value="1"/>
</dbReference>
<dbReference type="InterPro" id="IPR002885">
    <property type="entry name" value="PPR_rpt"/>
</dbReference>
<evidence type="ECO:0000313" key="3">
    <source>
        <dbReference type="EMBL" id="KAF0739386.1"/>
    </source>
</evidence>
<dbReference type="SMART" id="SM00474">
    <property type="entry name" value="35EXOc"/>
    <property type="match status" value="1"/>
</dbReference>
<dbReference type="GO" id="GO:0008408">
    <property type="term" value="F:3'-5' exonuclease activity"/>
    <property type="evidence" value="ECO:0007669"/>
    <property type="project" value="InterPro"/>
</dbReference>
<accession>A0A6G0XGL7</accession>
<dbReference type="NCBIfam" id="TIGR00756">
    <property type="entry name" value="PPR"/>
    <property type="match status" value="1"/>
</dbReference>
<proteinExistence type="predicted"/>
<dbReference type="EMBL" id="VJMJ01000064">
    <property type="protein sequence ID" value="KAF0739386.1"/>
    <property type="molecule type" value="Genomic_DNA"/>
</dbReference>
<protein>
    <recommendedName>
        <fullName evidence="2">3'-5' exonuclease domain-containing protein</fullName>
    </recommendedName>
</protein>
<dbReference type="PROSITE" id="PS51375">
    <property type="entry name" value="PPR"/>
    <property type="match status" value="1"/>
</dbReference>
<dbReference type="PANTHER" id="PTHR47765">
    <property type="entry name" value="3'-5' EXONUCLEASE DOMAIN-CONTAINING PROTEIN"/>
    <property type="match status" value="1"/>
</dbReference>
<dbReference type="InterPro" id="IPR011990">
    <property type="entry name" value="TPR-like_helical_dom_sf"/>
</dbReference>
<dbReference type="InterPro" id="IPR012337">
    <property type="entry name" value="RNaseH-like_sf"/>
</dbReference>
<dbReference type="Gene3D" id="1.25.40.10">
    <property type="entry name" value="Tetratricopeptide repeat domain"/>
    <property type="match status" value="2"/>
</dbReference>
<dbReference type="Gene3D" id="3.30.420.10">
    <property type="entry name" value="Ribonuclease H-like superfamily/Ribonuclease H"/>
    <property type="match status" value="1"/>
</dbReference>
<dbReference type="InterPro" id="IPR052408">
    <property type="entry name" value="Exonuclease_MUT-7-like"/>
</dbReference>